<dbReference type="Proteomes" id="UP001055879">
    <property type="component" value="Linkage Group LG09"/>
</dbReference>
<comment type="caution">
    <text evidence="1">The sequence shown here is derived from an EMBL/GenBank/DDBJ whole genome shotgun (WGS) entry which is preliminary data.</text>
</comment>
<reference evidence="2" key="1">
    <citation type="journal article" date="2022" name="Mol. Ecol. Resour.">
        <title>The genomes of chicory, endive, great burdock and yacon provide insights into Asteraceae palaeo-polyploidization history and plant inulin production.</title>
        <authorList>
            <person name="Fan W."/>
            <person name="Wang S."/>
            <person name="Wang H."/>
            <person name="Wang A."/>
            <person name="Jiang F."/>
            <person name="Liu H."/>
            <person name="Zhao H."/>
            <person name="Xu D."/>
            <person name="Zhang Y."/>
        </authorList>
    </citation>
    <scope>NUCLEOTIDE SEQUENCE [LARGE SCALE GENOMIC DNA]</scope>
    <source>
        <strain evidence="2">cv. Niubang</strain>
    </source>
</reference>
<reference evidence="1 2" key="2">
    <citation type="journal article" date="2022" name="Mol. Ecol. Resour.">
        <title>The genomes of chicory, endive, great burdock and yacon provide insights into Asteraceae paleo-polyploidization history and plant inulin production.</title>
        <authorList>
            <person name="Fan W."/>
            <person name="Wang S."/>
            <person name="Wang H."/>
            <person name="Wang A."/>
            <person name="Jiang F."/>
            <person name="Liu H."/>
            <person name="Zhao H."/>
            <person name="Xu D."/>
            <person name="Zhang Y."/>
        </authorList>
    </citation>
    <scope>NUCLEOTIDE SEQUENCE [LARGE SCALE GENOMIC DNA]</scope>
    <source>
        <strain evidence="2">cv. Niubang</strain>
    </source>
</reference>
<protein>
    <submittedName>
        <fullName evidence="1">Uncharacterized protein</fullName>
    </submittedName>
</protein>
<name>A0ACB9A417_ARCLA</name>
<accession>A0ACB9A417</accession>
<organism evidence="1 2">
    <name type="scientific">Arctium lappa</name>
    <name type="common">Greater burdock</name>
    <name type="synonym">Lappa major</name>
    <dbReference type="NCBI Taxonomy" id="4217"/>
    <lineage>
        <taxon>Eukaryota</taxon>
        <taxon>Viridiplantae</taxon>
        <taxon>Streptophyta</taxon>
        <taxon>Embryophyta</taxon>
        <taxon>Tracheophyta</taxon>
        <taxon>Spermatophyta</taxon>
        <taxon>Magnoliopsida</taxon>
        <taxon>eudicotyledons</taxon>
        <taxon>Gunneridae</taxon>
        <taxon>Pentapetalae</taxon>
        <taxon>asterids</taxon>
        <taxon>campanulids</taxon>
        <taxon>Asterales</taxon>
        <taxon>Asteraceae</taxon>
        <taxon>Carduoideae</taxon>
        <taxon>Cardueae</taxon>
        <taxon>Arctiinae</taxon>
        <taxon>Arctium</taxon>
    </lineage>
</organism>
<evidence type="ECO:0000313" key="2">
    <source>
        <dbReference type="Proteomes" id="UP001055879"/>
    </source>
</evidence>
<keyword evidence="2" id="KW-1185">Reference proteome</keyword>
<gene>
    <name evidence="1" type="ORF">L6452_28891</name>
</gene>
<dbReference type="EMBL" id="CM042055">
    <property type="protein sequence ID" value="KAI3703135.1"/>
    <property type="molecule type" value="Genomic_DNA"/>
</dbReference>
<proteinExistence type="predicted"/>
<sequence length="76" mass="8837">MKTKNNKKPINLKPLWRFITPSVLNPFDDDQRPPTADHPSPLQLCFQFSYRSPGIPIPHRFKFSSGTQVLRPKSLY</sequence>
<evidence type="ECO:0000313" key="1">
    <source>
        <dbReference type="EMBL" id="KAI3703135.1"/>
    </source>
</evidence>